<protein>
    <submittedName>
        <fullName evidence="1">Uncharacterized protein</fullName>
    </submittedName>
</protein>
<sequence length="48" mass="5680">QGIFVLDIFLSAVKIPSGFSNACRPFESYLWGSRLLHRYRYLWKISRS</sequence>
<name>A0A061R593_9CHLO</name>
<gene>
    <name evidence="1" type="ORF">TSPGSL018_15499</name>
</gene>
<accession>A0A061R593</accession>
<dbReference type="AlphaFoldDB" id="A0A061R593"/>
<organism evidence="1">
    <name type="scientific">Tetraselmis sp. GSL018</name>
    <dbReference type="NCBI Taxonomy" id="582737"/>
    <lineage>
        <taxon>Eukaryota</taxon>
        <taxon>Viridiplantae</taxon>
        <taxon>Chlorophyta</taxon>
        <taxon>core chlorophytes</taxon>
        <taxon>Chlorodendrophyceae</taxon>
        <taxon>Chlorodendrales</taxon>
        <taxon>Chlorodendraceae</taxon>
        <taxon>Tetraselmis</taxon>
    </lineage>
</organism>
<dbReference type="EMBL" id="GBEZ01021038">
    <property type="protein sequence ID" value="JAC65681.1"/>
    <property type="molecule type" value="Transcribed_RNA"/>
</dbReference>
<evidence type="ECO:0000313" key="1">
    <source>
        <dbReference type="EMBL" id="JAC65681.1"/>
    </source>
</evidence>
<proteinExistence type="predicted"/>
<feature type="non-terminal residue" evidence="1">
    <location>
        <position position="1"/>
    </location>
</feature>
<reference evidence="1" key="1">
    <citation type="submission" date="2014-05" db="EMBL/GenBank/DDBJ databases">
        <title>The transcriptome of the halophilic microalga Tetraselmis sp. GSL018 isolated from the Great Salt Lake, Utah.</title>
        <authorList>
            <person name="Jinkerson R.E."/>
            <person name="D'Adamo S."/>
            <person name="Posewitz M.C."/>
        </authorList>
    </citation>
    <scope>NUCLEOTIDE SEQUENCE</scope>
    <source>
        <strain evidence="1">GSL018</strain>
    </source>
</reference>